<dbReference type="RefSeq" id="XP_013430342.1">
    <property type="nucleotide sequence ID" value="XM_013574888.1"/>
</dbReference>
<gene>
    <name evidence="2" type="ORF">M436DRAFT_61547</name>
</gene>
<feature type="compositionally biased region" description="Low complexity" evidence="1">
    <location>
        <begin position="69"/>
        <end position="79"/>
    </location>
</feature>
<keyword evidence="3" id="KW-1185">Reference proteome</keyword>
<dbReference type="Proteomes" id="UP000027730">
    <property type="component" value="Unassembled WGS sequence"/>
</dbReference>
<dbReference type="GeneID" id="25413210"/>
<evidence type="ECO:0000256" key="1">
    <source>
        <dbReference type="SAM" id="MobiDB-lite"/>
    </source>
</evidence>
<evidence type="ECO:0000313" key="3">
    <source>
        <dbReference type="Proteomes" id="UP000027730"/>
    </source>
</evidence>
<dbReference type="HOGENOM" id="CLU_1023021_0_0_1"/>
<feature type="region of interest" description="Disordered" evidence="1">
    <location>
        <begin position="209"/>
        <end position="251"/>
    </location>
</feature>
<proteinExistence type="predicted"/>
<dbReference type="AlphaFoldDB" id="A0A074X2R1"/>
<feature type="region of interest" description="Disordered" evidence="1">
    <location>
        <begin position="67"/>
        <end position="167"/>
    </location>
</feature>
<organism evidence="2 3">
    <name type="scientific">Aureobasidium namibiae CBS 147.97</name>
    <dbReference type="NCBI Taxonomy" id="1043004"/>
    <lineage>
        <taxon>Eukaryota</taxon>
        <taxon>Fungi</taxon>
        <taxon>Dikarya</taxon>
        <taxon>Ascomycota</taxon>
        <taxon>Pezizomycotina</taxon>
        <taxon>Dothideomycetes</taxon>
        <taxon>Dothideomycetidae</taxon>
        <taxon>Dothideales</taxon>
        <taxon>Saccotheciaceae</taxon>
        <taxon>Aureobasidium</taxon>
    </lineage>
</organism>
<sequence>MLEAALRTHKAILGPLQSWCLTLWHQAFFNDNHQSGREATQVSARVSYQTEVEIEVQRQLEVEFTPLAGSCDSGNSGPDSPGGPGSDAPSPGSKPPNAHGSSLDVGELDASGDIDMSIPQWTPTTTTNQIRPSNSCPSMPSLYDSKSTDSRPRRRPNGRPSKKMKRQAFSCLRSFKELVARTCSRRNLSLNTKTIAITCDSFQPYLTGQQHGSRQTFDIADSQSRSGSRRKKKQNDSYGKGKTFFSEPKCTSSAELRLCANGSGETADPDGV</sequence>
<evidence type="ECO:0000313" key="2">
    <source>
        <dbReference type="EMBL" id="KEQ76292.1"/>
    </source>
</evidence>
<protein>
    <submittedName>
        <fullName evidence="2">Uncharacterized protein</fullName>
    </submittedName>
</protein>
<accession>A0A074X2R1</accession>
<name>A0A074X2R1_9PEZI</name>
<dbReference type="EMBL" id="KL584704">
    <property type="protein sequence ID" value="KEQ76292.1"/>
    <property type="molecule type" value="Genomic_DNA"/>
</dbReference>
<feature type="compositionally biased region" description="Polar residues" evidence="1">
    <location>
        <begin position="119"/>
        <end position="138"/>
    </location>
</feature>
<reference evidence="2 3" key="1">
    <citation type="journal article" date="2014" name="BMC Genomics">
        <title>Genome sequencing of four Aureobasidium pullulans varieties: biotechnological potential, stress tolerance, and description of new species.</title>
        <authorList>
            <person name="Gostin Ar C."/>
            <person name="Ohm R.A."/>
            <person name="Kogej T."/>
            <person name="Sonjak S."/>
            <person name="Turk M."/>
            <person name="Zajc J."/>
            <person name="Zalar P."/>
            <person name="Grube M."/>
            <person name="Sun H."/>
            <person name="Han J."/>
            <person name="Sharma A."/>
            <person name="Chiniquy J."/>
            <person name="Ngan C.Y."/>
            <person name="Lipzen A."/>
            <person name="Barry K."/>
            <person name="Grigoriev I.V."/>
            <person name="Gunde-Cimerman N."/>
        </authorList>
    </citation>
    <scope>NUCLEOTIDE SEQUENCE [LARGE SCALE GENOMIC DNA]</scope>
    <source>
        <strain evidence="2 3">CBS 147.97</strain>
    </source>
</reference>
<feature type="compositionally biased region" description="Basic residues" evidence="1">
    <location>
        <begin position="152"/>
        <end position="166"/>
    </location>
</feature>